<dbReference type="PANTHER" id="PTHR43850:SF2">
    <property type="entry name" value="ABC TRANSPORTER ATP-BINDING PROTEIN MA_4021-RELATED"/>
    <property type="match status" value="1"/>
</dbReference>
<dbReference type="Proteomes" id="UP000242015">
    <property type="component" value="Unassembled WGS sequence"/>
</dbReference>
<dbReference type="SUPFAM" id="SSF52540">
    <property type="entry name" value="P-loop containing nucleoside triphosphate hydrolases"/>
    <property type="match status" value="1"/>
</dbReference>
<proteinExistence type="predicted"/>
<keyword evidence="2 4" id="KW-0067">ATP-binding</keyword>
<dbReference type="AlphaFoldDB" id="A0A2R6C9L0"/>
<comment type="caution">
    <text evidence="4">The sequence shown here is derived from an EMBL/GenBank/DDBJ whole genome shotgun (WGS) entry which is preliminary data.</text>
</comment>
<dbReference type="SMART" id="SM00382">
    <property type="entry name" value="AAA"/>
    <property type="match status" value="1"/>
</dbReference>
<dbReference type="Pfam" id="PF00005">
    <property type="entry name" value="ABC_tran"/>
    <property type="match status" value="1"/>
</dbReference>
<evidence type="ECO:0000256" key="2">
    <source>
        <dbReference type="ARBA" id="ARBA00022840"/>
    </source>
</evidence>
<reference evidence="4 5" key="1">
    <citation type="submission" date="2017-04" db="EMBL/GenBank/DDBJ databases">
        <title>Novel microbial lineages endemic to geothermal iron-oxide mats fill important gaps in the evolutionary history of Archaea.</title>
        <authorList>
            <person name="Jay Z.J."/>
            <person name="Beam J.P."/>
            <person name="Dlakic M."/>
            <person name="Rusch D.B."/>
            <person name="Kozubal M.A."/>
            <person name="Inskeep W.P."/>
        </authorList>
    </citation>
    <scope>NUCLEOTIDE SEQUENCE [LARGE SCALE GENOMIC DNA]</scope>
    <source>
        <strain evidence="4">BE_D</strain>
    </source>
</reference>
<evidence type="ECO:0000256" key="1">
    <source>
        <dbReference type="ARBA" id="ARBA00022741"/>
    </source>
</evidence>
<dbReference type="Gene3D" id="3.40.50.300">
    <property type="entry name" value="P-loop containing nucleotide triphosphate hydrolases"/>
    <property type="match status" value="1"/>
</dbReference>
<dbReference type="PANTHER" id="PTHR43850">
    <property type="entry name" value="ABC TRANSPORTER ATP-BINDING PROTEIN MA_4021-RELATED"/>
    <property type="match status" value="1"/>
</dbReference>
<dbReference type="GO" id="GO:0005524">
    <property type="term" value="F:ATP binding"/>
    <property type="evidence" value="ECO:0007669"/>
    <property type="project" value="UniProtKB-KW"/>
</dbReference>
<dbReference type="InterPro" id="IPR003593">
    <property type="entry name" value="AAA+_ATPase"/>
</dbReference>
<feature type="domain" description="ABC transporter" evidence="3">
    <location>
        <begin position="1"/>
        <end position="205"/>
    </location>
</feature>
<keyword evidence="1" id="KW-0547">Nucleotide-binding</keyword>
<dbReference type="PROSITE" id="PS50893">
    <property type="entry name" value="ABC_TRANSPORTER_2"/>
    <property type="match status" value="1"/>
</dbReference>
<evidence type="ECO:0000259" key="3">
    <source>
        <dbReference type="PROSITE" id="PS50893"/>
    </source>
</evidence>
<evidence type="ECO:0000313" key="5">
    <source>
        <dbReference type="Proteomes" id="UP000242015"/>
    </source>
</evidence>
<name>A0A2R6C9L0_9ARCH</name>
<organism evidence="4 5">
    <name type="scientific">Candidatus Marsarchaeota G2 archaeon BE_D</name>
    <dbReference type="NCBI Taxonomy" id="1978158"/>
    <lineage>
        <taxon>Archaea</taxon>
        <taxon>Candidatus Marsarchaeota</taxon>
        <taxon>Candidatus Marsarchaeota group 2</taxon>
    </lineage>
</organism>
<dbReference type="EMBL" id="NEXF01000225">
    <property type="protein sequence ID" value="PSO07571.1"/>
    <property type="molecule type" value="Genomic_DNA"/>
</dbReference>
<evidence type="ECO:0000313" key="4">
    <source>
        <dbReference type="EMBL" id="PSO07571.1"/>
    </source>
</evidence>
<protein>
    <submittedName>
        <fullName evidence="4">Iron ABC transporter ATP-binding protein</fullName>
    </submittedName>
</protein>
<gene>
    <name evidence="4" type="ORF">B9Q04_10175</name>
</gene>
<dbReference type="GO" id="GO:0016887">
    <property type="term" value="F:ATP hydrolysis activity"/>
    <property type="evidence" value="ECO:0007669"/>
    <property type="project" value="InterPro"/>
</dbReference>
<sequence length="219" mass="23810">MLISAIRVRLGGRLVLEDVGLEFTRGLNVILGPNGSGKTTLLRCIIGMLKPQAGNIRIEEGETSYAPAEYFGAEMSVLDVLLSGGSGRDYASYLEPFGLQAFLDRNFSSLSTGEKRMVLIAKALAEGDVVLMDEPTSGLDLKNQVKLRVILAGIKHKVIVASTHDITFAQGADRVTLLKSGRILAHGEAERVLTEELLTQLYEVRVRRVSVDGHTLFLT</sequence>
<dbReference type="InterPro" id="IPR027417">
    <property type="entry name" value="P-loop_NTPase"/>
</dbReference>
<dbReference type="InterPro" id="IPR003439">
    <property type="entry name" value="ABC_transporter-like_ATP-bd"/>
</dbReference>
<accession>A0A2R6C9L0</accession>